<keyword evidence="5" id="KW-0418">Kinase</keyword>
<dbReference type="Gene3D" id="1.10.287.130">
    <property type="match status" value="1"/>
</dbReference>
<dbReference type="PANTHER" id="PTHR43711">
    <property type="entry name" value="TWO-COMPONENT HISTIDINE KINASE"/>
    <property type="match status" value="1"/>
</dbReference>
<dbReference type="SUPFAM" id="SSF47384">
    <property type="entry name" value="Homodimeric domain of signal transducing histidine kinase"/>
    <property type="match status" value="1"/>
</dbReference>
<protein>
    <recommendedName>
        <fullName evidence="2">histidine kinase</fullName>
        <ecNumber evidence="2">2.7.13.3</ecNumber>
    </recommendedName>
</protein>
<feature type="domain" description="Histidine kinase" evidence="9">
    <location>
        <begin position="421"/>
        <end position="638"/>
    </location>
</feature>
<dbReference type="InterPro" id="IPR036890">
    <property type="entry name" value="HATPase_C_sf"/>
</dbReference>
<dbReference type="RefSeq" id="WP_196286058.1">
    <property type="nucleotide sequence ID" value="NZ_JADQDP010000002.1"/>
</dbReference>
<dbReference type="SMART" id="SM00387">
    <property type="entry name" value="HATPase_c"/>
    <property type="match status" value="1"/>
</dbReference>
<evidence type="ECO:0000256" key="7">
    <source>
        <dbReference type="SAM" id="Phobius"/>
    </source>
</evidence>
<evidence type="ECO:0000256" key="1">
    <source>
        <dbReference type="ARBA" id="ARBA00000085"/>
    </source>
</evidence>
<dbReference type="InterPro" id="IPR011990">
    <property type="entry name" value="TPR-like_helical_dom_sf"/>
</dbReference>
<dbReference type="InterPro" id="IPR003594">
    <property type="entry name" value="HATPase_dom"/>
</dbReference>
<keyword evidence="7" id="KW-1133">Transmembrane helix</keyword>
<keyword evidence="7" id="KW-0812">Transmembrane</keyword>
<keyword evidence="3" id="KW-0597">Phosphoprotein</keyword>
<dbReference type="InterPro" id="IPR050736">
    <property type="entry name" value="Sensor_HK_Regulatory"/>
</dbReference>
<keyword evidence="7" id="KW-0472">Membrane</keyword>
<dbReference type="Proteomes" id="UP000645610">
    <property type="component" value="Unassembled WGS sequence"/>
</dbReference>
<dbReference type="Pfam" id="PF02518">
    <property type="entry name" value="HATPase_c"/>
    <property type="match status" value="1"/>
</dbReference>
<gene>
    <name evidence="10" type="ORF">I2I01_08735</name>
</gene>
<evidence type="ECO:0000313" key="10">
    <source>
        <dbReference type="EMBL" id="MBF9141715.1"/>
    </source>
</evidence>
<dbReference type="AlphaFoldDB" id="A0A931BLM2"/>
<dbReference type="SUPFAM" id="SSF55874">
    <property type="entry name" value="ATPase domain of HSP90 chaperone/DNA topoisomerase II/histidine kinase"/>
    <property type="match status" value="1"/>
</dbReference>
<feature type="chain" id="PRO_5037657810" description="histidine kinase" evidence="8">
    <location>
        <begin position="19"/>
        <end position="654"/>
    </location>
</feature>
<keyword evidence="4" id="KW-0808">Transferase</keyword>
<evidence type="ECO:0000256" key="3">
    <source>
        <dbReference type="ARBA" id="ARBA00022553"/>
    </source>
</evidence>
<evidence type="ECO:0000259" key="9">
    <source>
        <dbReference type="PROSITE" id="PS50109"/>
    </source>
</evidence>
<evidence type="ECO:0000256" key="2">
    <source>
        <dbReference type="ARBA" id="ARBA00012438"/>
    </source>
</evidence>
<dbReference type="EC" id="2.7.13.3" evidence="2"/>
<dbReference type="SMART" id="SM00028">
    <property type="entry name" value="TPR"/>
    <property type="match status" value="3"/>
</dbReference>
<keyword evidence="6" id="KW-0902">Two-component regulatory system</keyword>
<dbReference type="InterPro" id="IPR004358">
    <property type="entry name" value="Sig_transdc_His_kin-like_C"/>
</dbReference>
<comment type="caution">
    <text evidence="10">The sequence shown here is derived from an EMBL/GenBank/DDBJ whole genome shotgun (WGS) entry which is preliminary data.</text>
</comment>
<dbReference type="Gene3D" id="3.30.565.10">
    <property type="entry name" value="Histidine kinase-like ATPase, C-terminal domain"/>
    <property type="match status" value="1"/>
</dbReference>
<evidence type="ECO:0000256" key="6">
    <source>
        <dbReference type="ARBA" id="ARBA00023012"/>
    </source>
</evidence>
<feature type="transmembrane region" description="Helical" evidence="7">
    <location>
        <begin position="369"/>
        <end position="392"/>
    </location>
</feature>
<dbReference type="CDD" id="cd00082">
    <property type="entry name" value="HisKA"/>
    <property type="match status" value="1"/>
</dbReference>
<name>A0A931BLM2_9BACT</name>
<dbReference type="Gene3D" id="1.25.40.10">
    <property type="entry name" value="Tetratricopeptide repeat domain"/>
    <property type="match status" value="2"/>
</dbReference>
<dbReference type="InterPro" id="IPR019734">
    <property type="entry name" value="TPR_rpt"/>
</dbReference>
<evidence type="ECO:0000256" key="4">
    <source>
        <dbReference type="ARBA" id="ARBA00022679"/>
    </source>
</evidence>
<dbReference type="PRINTS" id="PR00344">
    <property type="entry name" value="BCTRLSENSOR"/>
</dbReference>
<organism evidence="10 11">
    <name type="scientific">Hymenobacter properus</name>
    <dbReference type="NCBI Taxonomy" id="2791026"/>
    <lineage>
        <taxon>Bacteria</taxon>
        <taxon>Pseudomonadati</taxon>
        <taxon>Bacteroidota</taxon>
        <taxon>Cytophagia</taxon>
        <taxon>Cytophagales</taxon>
        <taxon>Hymenobacteraceae</taxon>
        <taxon>Hymenobacter</taxon>
    </lineage>
</organism>
<sequence>MRLLRLLLLLLLPLSAGAQASALDSLRQRLATTPPDTNRVLLLNHLCWQTSTHDVAQALAYGQQGLALARQLRFGLGEVYLLNALARAAYLQHDELAAIRYYQQAVRRAETTPRADRQHMLALLGLSRVAIQQQDFAEAEKYGRLALAHMQRRRPVSISDQGLGQYSLASLYYGWLRSGQPAPDSIDRLCTQYTRQALASFRRLPPDANQASCFADMGQVHALHWQYDSAEYCFNESLRLYQRFGDRFGQTETRLGLAEVLLARHRPAEAAALLRPAVAWARQLKATGLEAQGDKLLAAALAETGQGLAAYRLARTGQALLDSLESAERRQTLARLRVQFDTERQQNRVRELTQRTQLQQQQAAKQRQYLWLLGGLLLAVAAGLGGAGLLAWRLRLSRAQLARQNTELQATRTEQDRLYALIAHDLRSPVVAFSALADLLKRYVERHDTARLLGLGERMRQAAEGLRGLLDNLLSWALTQRGELTPQPETLDAATLLAEAAALYQPGCEAAGVQLAVAPGTAGRVRADRNMTHTILRNLISNALRATPAGGTITLAAEAGLPRYINLVVRDTGAGMDAAQVQRLVAEAAIGYPAGRRGPAGLGWRLSQSFARAQGGQLSLTSRPGQGTTVVVALPAAVGAETNQEVSQLAGETV</sequence>
<dbReference type="InterPro" id="IPR036097">
    <property type="entry name" value="HisK_dim/P_sf"/>
</dbReference>
<accession>A0A931BLM2</accession>
<dbReference type="SUPFAM" id="SSF48452">
    <property type="entry name" value="TPR-like"/>
    <property type="match status" value="2"/>
</dbReference>
<dbReference type="GO" id="GO:0000155">
    <property type="term" value="F:phosphorelay sensor kinase activity"/>
    <property type="evidence" value="ECO:0007669"/>
    <property type="project" value="InterPro"/>
</dbReference>
<dbReference type="InterPro" id="IPR005467">
    <property type="entry name" value="His_kinase_dom"/>
</dbReference>
<dbReference type="InterPro" id="IPR003661">
    <property type="entry name" value="HisK_dim/P_dom"/>
</dbReference>
<dbReference type="PROSITE" id="PS50109">
    <property type="entry name" value="HIS_KIN"/>
    <property type="match status" value="1"/>
</dbReference>
<keyword evidence="11" id="KW-1185">Reference proteome</keyword>
<comment type="catalytic activity">
    <reaction evidence="1">
        <text>ATP + protein L-histidine = ADP + protein N-phospho-L-histidine.</text>
        <dbReference type="EC" id="2.7.13.3"/>
    </reaction>
</comment>
<dbReference type="CDD" id="cd00075">
    <property type="entry name" value="HATPase"/>
    <property type="match status" value="1"/>
</dbReference>
<evidence type="ECO:0000256" key="5">
    <source>
        <dbReference type="ARBA" id="ARBA00022777"/>
    </source>
</evidence>
<dbReference type="PANTHER" id="PTHR43711:SF1">
    <property type="entry name" value="HISTIDINE KINASE 1"/>
    <property type="match status" value="1"/>
</dbReference>
<reference evidence="10 11" key="1">
    <citation type="submission" date="2020-11" db="EMBL/GenBank/DDBJ databases">
        <authorList>
            <person name="Kim M.K."/>
        </authorList>
    </citation>
    <scope>NUCLEOTIDE SEQUENCE [LARGE SCALE GENOMIC DNA]</scope>
    <source>
        <strain evidence="10 11">BT439</strain>
    </source>
</reference>
<keyword evidence="8" id="KW-0732">Signal</keyword>
<proteinExistence type="predicted"/>
<feature type="signal peptide" evidence="8">
    <location>
        <begin position="1"/>
        <end position="18"/>
    </location>
</feature>
<evidence type="ECO:0000256" key="8">
    <source>
        <dbReference type="SAM" id="SignalP"/>
    </source>
</evidence>
<dbReference type="EMBL" id="JADQDP010000002">
    <property type="protein sequence ID" value="MBF9141715.1"/>
    <property type="molecule type" value="Genomic_DNA"/>
</dbReference>
<evidence type="ECO:0000313" key="11">
    <source>
        <dbReference type="Proteomes" id="UP000645610"/>
    </source>
</evidence>